<dbReference type="SUPFAM" id="SSF56784">
    <property type="entry name" value="HAD-like"/>
    <property type="match status" value="1"/>
</dbReference>
<dbReference type="Gene3D" id="3.40.50.1000">
    <property type="entry name" value="HAD superfamily/HAD-like"/>
    <property type="match status" value="1"/>
</dbReference>
<dbReference type="CDD" id="cd07516">
    <property type="entry name" value="HAD_Pase"/>
    <property type="match status" value="1"/>
</dbReference>
<comment type="caution">
    <text evidence="1">The sequence shown here is derived from an EMBL/GenBank/DDBJ whole genome shotgun (WGS) entry which is preliminary data.</text>
</comment>
<dbReference type="RefSeq" id="WP_343754331.1">
    <property type="nucleotide sequence ID" value="NZ_BAAACW010000053.1"/>
</dbReference>
<reference evidence="1 2" key="1">
    <citation type="journal article" date="2019" name="Int. J. Syst. Evol. Microbiol.">
        <title>The Global Catalogue of Microorganisms (GCM) 10K type strain sequencing project: providing services to taxonomists for standard genome sequencing and annotation.</title>
        <authorList>
            <consortium name="The Broad Institute Genomics Platform"/>
            <consortium name="The Broad Institute Genome Sequencing Center for Infectious Disease"/>
            <person name="Wu L."/>
            <person name="Ma J."/>
        </authorList>
    </citation>
    <scope>NUCLEOTIDE SEQUENCE [LARGE SCALE GENOMIC DNA]</scope>
    <source>
        <strain evidence="1 2">JCM 12662</strain>
    </source>
</reference>
<keyword evidence="2" id="KW-1185">Reference proteome</keyword>
<name>A0ABN0X9I4_9LACT</name>
<accession>A0ABN0X9I4</accession>
<dbReference type="SFLD" id="SFLDG01140">
    <property type="entry name" value="C2.B:_Phosphomannomutase_and_P"/>
    <property type="match status" value="1"/>
</dbReference>
<dbReference type="InterPro" id="IPR023214">
    <property type="entry name" value="HAD_sf"/>
</dbReference>
<dbReference type="PANTHER" id="PTHR10000:SF55">
    <property type="entry name" value="5-AMINO-6-(5-PHOSPHO-D-RIBITYLAMINO)URACIL PHOSPHATASE YCSE"/>
    <property type="match status" value="1"/>
</dbReference>
<dbReference type="SFLD" id="SFLDG01144">
    <property type="entry name" value="C2.B.4:_PGP_Like"/>
    <property type="match status" value="1"/>
</dbReference>
<dbReference type="EMBL" id="BAAACW010000053">
    <property type="protein sequence ID" value="GAA0357961.1"/>
    <property type="molecule type" value="Genomic_DNA"/>
</dbReference>
<dbReference type="PROSITE" id="PS01228">
    <property type="entry name" value="COF_1"/>
    <property type="match status" value="1"/>
</dbReference>
<dbReference type="Gene3D" id="3.30.1240.10">
    <property type="match status" value="1"/>
</dbReference>
<dbReference type="InterPro" id="IPR036412">
    <property type="entry name" value="HAD-like_sf"/>
</dbReference>
<protein>
    <submittedName>
        <fullName evidence="1">Cof-type HAD-IIB family hydrolase</fullName>
    </submittedName>
</protein>
<dbReference type="GO" id="GO:0016787">
    <property type="term" value="F:hydrolase activity"/>
    <property type="evidence" value="ECO:0007669"/>
    <property type="project" value="UniProtKB-KW"/>
</dbReference>
<evidence type="ECO:0000313" key="2">
    <source>
        <dbReference type="Proteomes" id="UP001501166"/>
    </source>
</evidence>
<dbReference type="InterPro" id="IPR000150">
    <property type="entry name" value="Cof"/>
</dbReference>
<proteinExistence type="predicted"/>
<dbReference type="NCBIfam" id="TIGR01484">
    <property type="entry name" value="HAD-SF-IIB"/>
    <property type="match status" value="1"/>
</dbReference>
<sequence length="298" mass="33157">MIKLIVSDMDGTLLNENVDISDANLSAIKKAQQEGIHFAIATGRDFPMADLYLREYDFSCPLILSNGAQFYDEKGQNVYNRGLDKKYVRQMLEMINGNPALHVELVTTEGVYSDSKENRSDMLAYMLSDLNPDITFEEAKEKAGDRIDEMEIFFVDRLEDVVDDESSVILKLTVHTLEGTELLEPVKEKLYDSIPDLAITSSSAKNLEINHVDAQKGIAVSQLAKELGLNSSEVMTIGDNLNDVSMLEWADYSVAVENAAPEAKVAAKFQTSSNRDNGVAEAISRVLNKSIYEEQLQN</sequence>
<dbReference type="InterPro" id="IPR006379">
    <property type="entry name" value="HAD-SF_hydro_IIB"/>
</dbReference>
<dbReference type="Proteomes" id="UP001501166">
    <property type="component" value="Unassembled WGS sequence"/>
</dbReference>
<dbReference type="Pfam" id="PF08282">
    <property type="entry name" value="Hydrolase_3"/>
    <property type="match status" value="1"/>
</dbReference>
<organism evidence="1 2">
    <name type="scientific">Alkalibacterium iburiense</name>
    <dbReference type="NCBI Taxonomy" id="290589"/>
    <lineage>
        <taxon>Bacteria</taxon>
        <taxon>Bacillati</taxon>
        <taxon>Bacillota</taxon>
        <taxon>Bacilli</taxon>
        <taxon>Lactobacillales</taxon>
        <taxon>Carnobacteriaceae</taxon>
        <taxon>Alkalibacterium</taxon>
    </lineage>
</organism>
<keyword evidence="1" id="KW-0378">Hydrolase</keyword>
<evidence type="ECO:0000313" key="1">
    <source>
        <dbReference type="EMBL" id="GAA0357961.1"/>
    </source>
</evidence>
<dbReference type="NCBIfam" id="TIGR00099">
    <property type="entry name" value="Cof-subfamily"/>
    <property type="match status" value="1"/>
</dbReference>
<gene>
    <name evidence="1" type="ORF">GCM10008932_08360</name>
</gene>
<dbReference type="PANTHER" id="PTHR10000">
    <property type="entry name" value="PHOSPHOSERINE PHOSPHATASE"/>
    <property type="match status" value="1"/>
</dbReference>
<dbReference type="SFLD" id="SFLDS00003">
    <property type="entry name" value="Haloacid_Dehalogenase"/>
    <property type="match status" value="1"/>
</dbReference>